<name>A0A0D1Y7K9_9EURO</name>
<evidence type="ECO:0000313" key="2">
    <source>
        <dbReference type="EMBL" id="KIW10901.1"/>
    </source>
</evidence>
<dbReference type="HOGENOM" id="CLU_021768_10_0_1"/>
<dbReference type="AlphaFoldDB" id="A0A0D1Y7K9"/>
<reference evidence="2 3" key="1">
    <citation type="submission" date="2015-01" db="EMBL/GenBank/DDBJ databases">
        <title>The Genome Sequence of Exophiala spinifera CBS89968.</title>
        <authorList>
            <consortium name="The Broad Institute Genomics Platform"/>
            <person name="Cuomo C."/>
            <person name="de Hoog S."/>
            <person name="Gorbushina A."/>
            <person name="Stielow B."/>
            <person name="Teixiera M."/>
            <person name="Abouelleil A."/>
            <person name="Chapman S.B."/>
            <person name="Priest M."/>
            <person name="Young S.K."/>
            <person name="Wortman J."/>
            <person name="Nusbaum C."/>
            <person name="Birren B."/>
        </authorList>
    </citation>
    <scope>NUCLEOTIDE SEQUENCE [LARGE SCALE GENOMIC DNA]</scope>
    <source>
        <strain evidence="2 3">CBS 89968</strain>
    </source>
</reference>
<dbReference type="RefSeq" id="XP_016231117.1">
    <property type="nucleotide sequence ID" value="XM_016384515.1"/>
</dbReference>
<gene>
    <name evidence="2" type="ORF">PV08_10200</name>
</gene>
<dbReference type="OrthoDB" id="5341676at2759"/>
<proteinExistence type="predicted"/>
<dbReference type="VEuPathDB" id="FungiDB:PV08_10200"/>
<protein>
    <recommendedName>
        <fullName evidence="1">Aminoglycoside phosphotransferase domain-containing protein</fullName>
    </recommendedName>
</protein>
<dbReference type="InterPro" id="IPR051678">
    <property type="entry name" value="AGP_Transferase"/>
</dbReference>
<dbReference type="Proteomes" id="UP000053328">
    <property type="component" value="Unassembled WGS sequence"/>
</dbReference>
<dbReference type="EMBL" id="KN847499">
    <property type="protein sequence ID" value="KIW10901.1"/>
    <property type="molecule type" value="Genomic_DNA"/>
</dbReference>
<organism evidence="2 3">
    <name type="scientific">Exophiala spinifera</name>
    <dbReference type="NCBI Taxonomy" id="91928"/>
    <lineage>
        <taxon>Eukaryota</taxon>
        <taxon>Fungi</taxon>
        <taxon>Dikarya</taxon>
        <taxon>Ascomycota</taxon>
        <taxon>Pezizomycotina</taxon>
        <taxon>Eurotiomycetes</taxon>
        <taxon>Chaetothyriomycetidae</taxon>
        <taxon>Chaetothyriales</taxon>
        <taxon>Herpotrichiellaceae</taxon>
        <taxon>Exophiala</taxon>
    </lineage>
</organism>
<dbReference type="InterPro" id="IPR011009">
    <property type="entry name" value="Kinase-like_dom_sf"/>
</dbReference>
<keyword evidence="3" id="KW-1185">Reference proteome</keyword>
<evidence type="ECO:0000259" key="1">
    <source>
        <dbReference type="Pfam" id="PF01636"/>
    </source>
</evidence>
<dbReference type="GeneID" id="27337283"/>
<accession>A0A0D1Y7K9</accession>
<sequence length="340" mass="38537">MIRQSTSGLIYDKLLDITKPNVKSIQGNRNPKTTAENRPEHLFPLRGDITVVWPLEPQLSKLLQLLPPSANSSHDPEQTLVSRPILLDLIRNGEWISQEFQKAVVRITPDIVVKICRGDGIIELSNLQHIHPFSRTIPVPKPLGILQIAQQTYIFSSFVKGVCLDRIWVDLTLQKKLSIKQQLNTIFTELRNLPLPSKDGFLGGGDPPLCLDKRRWTRKSSISIKTEAQFNDFLLSEAHTGPRLVDLVRLCLREDHRIVMTHGDLHARNIIVDNSSDVAITGVVDWETGGGYPDYWEYVKAVQIPFIGEHNDWDLFLPNNAIGTFADEYVKDCMIDRVVN</sequence>
<dbReference type="Pfam" id="PF01636">
    <property type="entry name" value="APH"/>
    <property type="match status" value="1"/>
</dbReference>
<dbReference type="Gene3D" id="3.90.1200.10">
    <property type="match status" value="1"/>
</dbReference>
<evidence type="ECO:0000313" key="3">
    <source>
        <dbReference type="Proteomes" id="UP000053328"/>
    </source>
</evidence>
<dbReference type="PANTHER" id="PTHR21310">
    <property type="entry name" value="AMINOGLYCOSIDE PHOSPHOTRANSFERASE-RELATED-RELATED"/>
    <property type="match status" value="1"/>
</dbReference>
<dbReference type="SUPFAM" id="SSF56112">
    <property type="entry name" value="Protein kinase-like (PK-like)"/>
    <property type="match status" value="1"/>
</dbReference>
<feature type="domain" description="Aminoglycoside phosphotransferase" evidence="1">
    <location>
        <begin position="122"/>
        <end position="290"/>
    </location>
</feature>
<dbReference type="InterPro" id="IPR002575">
    <property type="entry name" value="Aminoglycoside_PTrfase"/>
</dbReference>
<dbReference type="PANTHER" id="PTHR21310:SF15">
    <property type="entry name" value="AMINOGLYCOSIDE PHOSPHOTRANSFERASE DOMAIN-CONTAINING PROTEIN"/>
    <property type="match status" value="1"/>
</dbReference>
<dbReference type="STRING" id="91928.A0A0D1Y7K9"/>